<dbReference type="GO" id="GO:0008270">
    <property type="term" value="F:zinc ion binding"/>
    <property type="evidence" value="ECO:0007669"/>
    <property type="project" value="UniProtKB-KW"/>
</dbReference>
<reference evidence="6" key="1">
    <citation type="submission" date="2023-03" db="EMBL/GenBank/DDBJ databases">
        <authorList>
            <person name="Steffen K."/>
            <person name="Cardenas P."/>
        </authorList>
    </citation>
    <scope>NUCLEOTIDE SEQUENCE</scope>
</reference>
<dbReference type="SMART" id="SM00184">
    <property type="entry name" value="RING"/>
    <property type="match status" value="1"/>
</dbReference>
<gene>
    <name evidence="6" type="ORF">GBAR_LOCUS12381</name>
</gene>
<protein>
    <recommendedName>
        <fullName evidence="5">RING-type domain-containing protein</fullName>
    </recommendedName>
</protein>
<keyword evidence="1" id="KW-0479">Metal-binding</keyword>
<evidence type="ECO:0000256" key="1">
    <source>
        <dbReference type="ARBA" id="ARBA00022723"/>
    </source>
</evidence>
<dbReference type="InterPro" id="IPR027370">
    <property type="entry name" value="Znf-RING_euk"/>
</dbReference>
<accession>A0AA35RZQ1</accession>
<dbReference type="AlphaFoldDB" id="A0AA35RZQ1"/>
<dbReference type="PROSITE" id="PS50089">
    <property type="entry name" value="ZF_RING_2"/>
    <property type="match status" value="1"/>
</dbReference>
<evidence type="ECO:0000313" key="7">
    <source>
        <dbReference type="Proteomes" id="UP001174909"/>
    </source>
</evidence>
<dbReference type="InterPro" id="IPR013083">
    <property type="entry name" value="Znf_RING/FYVE/PHD"/>
</dbReference>
<keyword evidence="2 4" id="KW-0863">Zinc-finger</keyword>
<evidence type="ECO:0000256" key="2">
    <source>
        <dbReference type="ARBA" id="ARBA00022771"/>
    </source>
</evidence>
<evidence type="ECO:0000256" key="3">
    <source>
        <dbReference type="ARBA" id="ARBA00022833"/>
    </source>
</evidence>
<comment type="caution">
    <text evidence="6">The sequence shown here is derived from an EMBL/GenBank/DDBJ whole genome shotgun (WGS) entry which is preliminary data.</text>
</comment>
<organism evidence="6 7">
    <name type="scientific">Geodia barretti</name>
    <name type="common">Barrett's horny sponge</name>
    <dbReference type="NCBI Taxonomy" id="519541"/>
    <lineage>
        <taxon>Eukaryota</taxon>
        <taxon>Metazoa</taxon>
        <taxon>Porifera</taxon>
        <taxon>Demospongiae</taxon>
        <taxon>Heteroscleromorpha</taxon>
        <taxon>Tetractinellida</taxon>
        <taxon>Astrophorina</taxon>
        <taxon>Geodiidae</taxon>
        <taxon>Geodia</taxon>
    </lineage>
</organism>
<dbReference type="InterPro" id="IPR001841">
    <property type="entry name" value="Znf_RING"/>
</dbReference>
<dbReference type="Proteomes" id="UP001174909">
    <property type="component" value="Unassembled WGS sequence"/>
</dbReference>
<dbReference type="SUPFAM" id="SSF57850">
    <property type="entry name" value="RING/U-box"/>
    <property type="match status" value="1"/>
</dbReference>
<evidence type="ECO:0000256" key="4">
    <source>
        <dbReference type="PROSITE-ProRule" id="PRU00175"/>
    </source>
</evidence>
<evidence type="ECO:0000259" key="5">
    <source>
        <dbReference type="PROSITE" id="PS50089"/>
    </source>
</evidence>
<proteinExistence type="predicted"/>
<dbReference type="PROSITE" id="PS00518">
    <property type="entry name" value="ZF_RING_1"/>
    <property type="match status" value="1"/>
</dbReference>
<keyword evidence="3" id="KW-0862">Zinc</keyword>
<dbReference type="EMBL" id="CASHTH010001844">
    <property type="protein sequence ID" value="CAI8020750.1"/>
    <property type="molecule type" value="Genomic_DNA"/>
</dbReference>
<keyword evidence="7" id="KW-1185">Reference proteome</keyword>
<sequence>MLSCPTCHCTYTTSGENQPRLLALCGHTFCYKCLEDRRKSCESPEMFQCPQCSLPCSENHVPNITIMKYVEAMNEKSEERVRKRRASEIESCAYFLANLCSLVISKVNACSPVNTSIYIGESYEPTSVVVQTSTLLPLLYIP</sequence>
<evidence type="ECO:0000313" key="6">
    <source>
        <dbReference type="EMBL" id="CAI8020750.1"/>
    </source>
</evidence>
<dbReference type="Gene3D" id="3.30.40.10">
    <property type="entry name" value="Zinc/RING finger domain, C3HC4 (zinc finger)"/>
    <property type="match status" value="1"/>
</dbReference>
<dbReference type="InterPro" id="IPR017907">
    <property type="entry name" value="Znf_RING_CS"/>
</dbReference>
<name>A0AA35RZQ1_GEOBA</name>
<feature type="domain" description="RING-type" evidence="5">
    <location>
        <begin position="4"/>
        <end position="53"/>
    </location>
</feature>
<dbReference type="Pfam" id="PF13445">
    <property type="entry name" value="zf-RING_UBOX"/>
    <property type="match status" value="1"/>
</dbReference>